<name>K0JUW9_SACES</name>
<keyword evidence="2" id="KW-0472">Membrane</keyword>
<feature type="transmembrane region" description="Helical" evidence="2">
    <location>
        <begin position="140"/>
        <end position="162"/>
    </location>
</feature>
<sequence length="168" mass="17814">MTDLTPGRGLPMERDANAPDPTPISAAGHQPIAHPQGKTLLDDPKSPTADSLCSGVVFVAGAWLAIAPVALDYAPEARGFVGYWHDIVLGATVAVLALVRMVAPRYLAWLSLVTAAVGIWLLFAPVTLGYETWPRSATAAVNVVAVGAVITAASLLSAWWTYRRRERA</sequence>
<evidence type="ECO:0000313" key="5">
    <source>
        <dbReference type="Proteomes" id="UP000006281"/>
    </source>
</evidence>
<organism evidence="4 5">
    <name type="scientific">Saccharothrix espanaensis (strain ATCC 51144 / DSM 44229 / JCM 9112 / NBRC 15066 / NRRL 15764)</name>
    <dbReference type="NCBI Taxonomy" id="1179773"/>
    <lineage>
        <taxon>Bacteria</taxon>
        <taxon>Bacillati</taxon>
        <taxon>Actinomycetota</taxon>
        <taxon>Actinomycetes</taxon>
        <taxon>Pseudonocardiales</taxon>
        <taxon>Pseudonocardiaceae</taxon>
        <taxon>Saccharothrix</taxon>
    </lineage>
</organism>
<dbReference type="InterPro" id="IPR005530">
    <property type="entry name" value="SPW"/>
</dbReference>
<feature type="transmembrane region" description="Helical" evidence="2">
    <location>
        <begin position="52"/>
        <end position="71"/>
    </location>
</feature>
<dbReference type="STRING" id="1179773.BN6_43490"/>
<feature type="transmembrane region" description="Helical" evidence="2">
    <location>
        <begin position="83"/>
        <end position="99"/>
    </location>
</feature>
<dbReference type="OrthoDB" id="3693479at2"/>
<reference evidence="4 5" key="1">
    <citation type="journal article" date="2012" name="BMC Genomics">
        <title>Complete genome sequence of Saccharothrix espanaensis DSM 44229T and comparison to the other completely sequenced Pseudonocardiaceae.</title>
        <authorList>
            <person name="Strobel T."/>
            <person name="Al-Dilaimi A."/>
            <person name="Blom J."/>
            <person name="Gessner A."/>
            <person name="Kalinowski J."/>
            <person name="Luzhetska M."/>
            <person name="Puhler A."/>
            <person name="Szczepanowski R."/>
            <person name="Bechthold A."/>
            <person name="Ruckert C."/>
        </authorList>
    </citation>
    <scope>NUCLEOTIDE SEQUENCE [LARGE SCALE GENOMIC DNA]</scope>
    <source>
        <strain evidence="5">ATCC 51144 / DSM 44229 / JCM 9112 / NBRC 15066 / NRRL 15764</strain>
    </source>
</reference>
<dbReference type="EMBL" id="HE804045">
    <property type="protein sequence ID" value="CCH31630.1"/>
    <property type="molecule type" value="Genomic_DNA"/>
</dbReference>
<dbReference type="KEGG" id="sesp:BN6_43490"/>
<dbReference type="Proteomes" id="UP000006281">
    <property type="component" value="Chromosome"/>
</dbReference>
<gene>
    <name evidence="4" type="ordered locus">BN6_43490</name>
</gene>
<keyword evidence="5" id="KW-1185">Reference proteome</keyword>
<dbReference type="PATRIC" id="fig|1179773.3.peg.4352"/>
<evidence type="ECO:0000259" key="3">
    <source>
        <dbReference type="Pfam" id="PF03779"/>
    </source>
</evidence>
<feature type="transmembrane region" description="Helical" evidence="2">
    <location>
        <begin position="106"/>
        <end position="128"/>
    </location>
</feature>
<dbReference type="BioCyc" id="SESP1179773:BN6_RS42175-MONOMER"/>
<dbReference type="Pfam" id="PF03779">
    <property type="entry name" value="SPW"/>
    <property type="match status" value="1"/>
</dbReference>
<dbReference type="AlphaFoldDB" id="K0JUW9"/>
<dbReference type="HOGENOM" id="CLU_1585315_0_0_11"/>
<keyword evidence="2" id="KW-1133">Transmembrane helix</keyword>
<evidence type="ECO:0000256" key="2">
    <source>
        <dbReference type="SAM" id="Phobius"/>
    </source>
</evidence>
<accession>K0JUW9</accession>
<feature type="region of interest" description="Disordered" evidence="1">
    <location>
        <begin position="1"/>
        <end position="29"/>
    </location>
</feature>
<dbReference type="RefSeq" id="WP_015101742.1">
    <property type="nucleotide sequence ID" value="NC_019673.1"/>
</dbReference>
<feature type="domain" description="SPW repeat-containing integral membrane" evidence="3">
    <location>
        <begin position="55"/>
        <end position="155"/>
    </location>
</feature>
<evidence type="ECO:0000256" key="1">
    <source>
        <dbReference type="SAM" id="MobiDB-lite"/>
    </source>
</evidence>
<dbReference type="eggNOG" id="ENOG5032V7V">
    <property type="taxonomic scope" value="Bacteria"/>
</dbReference>
<protein>
    <recommendedName>
        <fullName evidence="3">SPW repeat-containing integral membrane domain-containing protein</fullName>
    </recommendedName>
</protein>
<evidence type="ECO:0000313" key="4">
    <source>
        <dbReference type="EMBL" id="CCH31630.1"/>
    </source>
</evidence>
<keyword evidence="2" id="KW-0812">Transmembrane</keyword>
<proteinExistence type="predicted"/>